<evidence type="ECO:0000256" key="5">
    <source>
        <dbReference type="ARBA" id="ARBA00023180"/>
    </source>
</evidence>
<keyword evidence="7" id="KW-0812">Transmembrane</keyword>
<evidence type="ECO:0000259" key="8">
    <source>
        <dbReference type="PROSITE" id="PS50287"/>
    </source>
</evidence>
<dbReference type="PROSITE" id="PS50287">
    <property type="entry name" value="SRCR_2"/>
    <property type="match status" value="2"/>
</dbReference>
<dbReference type="SMART" id="SM00202">
    <property type="entry name" value="SR"/>
    <property type="match status" value="2"/>
</dbReference>
<keyword evidence="1" id="KW-0732">Signal</keyword>
<evidence type="ECO:0000256" key="7">
    <source>
        <dbReference type="SAM" id="Phobius"/>
    </source>
</evidence>
<protein>
    <recommendedName>
        <fullName evidence="8">SRCR domain-containing protein</fullName>
    </recommendedName>
</protein>
<dbReference type="GO" id="GO:0016020">
    <property type="term" value="C:membrane"/>
    <property type="evidence" value="ECO:0007669"/>
    <property type="project" value="InterPro"/>
</dbReference>
<evidence type="ECO:0000256" key="1">
    <source>
        <dbReference type="ARBA" id="ARBA00022729"/>
    </source>
</evidence>
<dbReference type="PANTHER" id="PTHR48071">
    <property type="entry name" value="SRCR DOMAIN-CONTAINING PROTEIN"/>
    <property type="match status" value="1"/>
</dbReference>
<feature type="domain" description="SRCR" evidence="8">
    <location>
        <begin position="131"/>
        <end position="237"/>
    </location>
</feature>
<keyword evidence="3 6" id="KW-1015">Disulfide bond</keyword>
<feature type="transmembrane region" description="Helical" evidence="7">
    <location>
        <begin position="278"/>
        <end position="302"/>
    </location>
</feature>
<keyword evidence="7" id="KW-1133">Transmembrane helix</keyword>
<accession>A0A1X7SGV3</accession>
<dbReference type="InterPro" id="IPR036772">
    <property type="entry name" value="SRCR-like_dom_sf"/>
</dbReference>
<dbReference type="SUPFAM" id="SSF56487">
    <property type="entry name" value="SRCR-like"/>
    <property type="match status" value="2"/>
</dbReference>
<reference evidence="9" key="1">
    <citation type="submission" date="2017-05" db="UniProtKB">
        <authorList>
            <consortium name="EnsemblMetazoa"/>
        </authorList>
    </citation>
    <scope>IDENTIFICATION</scope>
</reference>
<proteinExistence type="predicted"/>
<dbReference type="FunFam" id="3.10.250.10:FF:000007">
    <property type="entry name" value="Soluble scavenger receptor cysteine-rich domain-containing protein SSC5D"/>
    <property type="match status" value="1"/>
</dbReference>
<evidence type="ECO:0000313" key="9">
    <source>
        <dbReference type="EnsemblMetazoa" id="Aqu2.1.01321_001"/>
    </source>
</evidence>
<evidence type="ECO:0000256" key="3">
    <source>
        <dbReference type="ARBA" id="ARBA00023157"/>
    </source>
</evidence>
<dbReference type="InParanoid" id="A0A1X7SGV3"/>
<keyword evidence="5" id="KW-0325">Glycoprotein</keyword>
<keyword evidence="7" id="KW-0472">Membrane</keyword>
<dbReference type="OrthoDB" id="536948at2759"/>
<organism evidence="9">
    <name type="scientific">Amphimedon queenslandica</name>
    <name type="common">Sponge</name>
    <dbReference type="NCBI Taxonomy" id="400682"/>
    <lineage>
        <taxon>Eukaryota</taxon>
        <taxon>Metazoa</taxon>
        <taxon>Porifera</taxon>
        <taxon>Demospongiae</taxon>
        <taxon>Heteroscleromorpha</taxon>
        <taxon>Haplosclerida</taxon>
        <taxon>Niphatidae</taxon>
        <taxon>Amphimedon</taxon>
    </lineage>
</organism>
<evidence type="ECO:0000256" key="2">
    <source>
        <dbReference type="ARBA" id="ARBA00022737"/>
    </source>
</evidence>
<dbReference type="InterPro" id="IPR001190">
    <property type="entry name" value="SRCR"/>
</dbReference>
<feature type="disulfide bond" evidence="6">
    <location>
        <begin position="201"/>
        <end position="211"/>
    </location>
</feature>
<dbReference type="PANTHER" id="PTHR48071:SF18">
    <property type="entry name" value="DELETED IN MALIGNANT BRAIN TUMORS 1 PROTEIN-RELATED"/>
    <property type="match status" value="1"/>
</dbReference>
<dbReference type="STRING" id="400682.A0A1X7SGV3"/>
<name>A0A1X7SGV3_AMPQE</name>
<comment type="caution">
    <text evidence="6">Lacks conserved residue(s) required for the propagation of feature annotation.</text>
</comment>
<evidence type="ECO:0000256" key="4">
    <source>
        <dbReference type="ARBA" id="ARBA00023170"/>
    </source>
</evidence>
<sequence>VGGYIFVFVHTIEPTGCEEGAVRITDGLIENEGRLEVCVDGVWGSVCDDGWDKTDAHVACQQLGFSELEPEAYFGSKFGVSIGPIVYSNIKCGGWETSLDECAKTNYVNFTCPGDRIAGAFCLDGCRNGDIRLSGYNQFEGVVQICVDNVWGVISGESWTYGNSLVICRQLGYDKSRPDVLTYDTKNYNQRRAVFLSNVTCNGIESSLGDCDKILYPLNVAKQLAETTDEVAAVACISWTLEQGSSSMTILTTVTQSSESTSSVWPTLAAQNKSNDPYFIAFCILCGVVLLLLIIVFVMFGSKVRNYRKKRRLTSRPLPSIQLTNVDARYQTVNEDDDDDNDDLKN</sequence>
<dbReference type="PRINTS" id="PR00258">
    <property type="entry name" value="SPERACTRCPTR"/>
</dbReference>
<feature type="disulfide bond" evidence="6">
    <location>
        <begin position="92"/>
        <end position="102"/>
    </location>
</feature>
<evidence type="ECO:0000256" key="6">
    <source>
        <dbReference type="PROSITE-ProRule" id="PRU00196"/>
    </source>
</evidence>
<dbReference type="Pfam" id="PF00530">
    <property type="entry name" value="SRCR"/>
    <property type="match status" value="2"/>
</dbReference>
<dbReference type="PROSITE" id="PS00420">
    <property type="entry name" value="SRCR_1"/>
    <property type="match status" value="1"/>
</dbReference>
<dbReference type="EnsemblMetazoa" id="Aqu2.1.01321_001">
    <property type="protein sequence ID" value="Aqu2.1.01321_001"/>
    <property type="gene ID" value="Aqu2.1.01321"/>
</dbReference>
<keyword evidence="4" id="KW-0675">Receptor</keyword>
<feature type="domain" description="SRCR" evidence="8">
    <location>
        <begin position="22"/>
        <end position="123"/>
    </location>
</feature>
<dbReference type="AlphaFoldDB" id="A0A1X7SGV3"/>
<keyword evidence="2" id="KW-0677">Repeat</keyword>
<dbReference type="Gene3D" id="3.10.250.10">
    <property type="entry name" value="SRCR-like domain"/>
    <property type="match status" value="2"/>
</dbReference>